<dbReference type="InterPro" id="IPR000262">
    <property type="entry name" value="FMN-dep_DH"/>
</dbReference>
<protein>
    <recommendedName>
        <fullName evidence="6">FMN hydroxy acid dehydrogenase domain-containing protein</fullName>
    </recommendedName>
</protein>
<dbReference type="InterPro" id="IPR013785">
    <property type="entry name" value="Aldolase_TIM"/>
</dbReference>
<evidence type="ECO:0000256" key="5">
    <source>
        <dbReference type="ARBA" id="ARBA00024042"/>
    </source>
</evidence>
<dbReference type="GO" id="GO:0010181">
    <property type="term" value="F:FMN binding"/>
    <property type="evidence" value="ECO:0007669"/>
    <property type="project" value="InterPro"/>
</dbReference>
<sequence length="384" mass="42927">MFYRLKDCYNTNDFRLLAKQRLPSPIFHYIDGAADDEITLKQNTRAFEKCDLIPNVLRGVKDIDTSVSLMGKKINLPLFFSPTALQRLFHYDGERAVGKVAEKFGTFFGISSLATVSIEEIGKNYSCPKIFQLYVHKDNGLNDSMIENCKENNFDAIAITVDTIVGGNRERDLRTGFTSPPKLNLKSFLSFATHPNWTLNYLFREKFELPQLQDYVQEGTNITISIGEYFNTMLDQNMNWDSIAEINKKWGKHLCLKGIMSVEDAMKAVDVGASAIMVSNHGGRQLDGSCSPFDQLSDIVDAVGDKIDVICDGGIRRGSHILKALSVGAKACSGGRMYLYALAAAGEVGVERAMSLLQEEIERNMKLMGCKSVKDLGRHNLKFR</sequence>
<comment type="similarity">
    <text evidence="5">Belongs to the FMN-dependent alpha-hydroxy acid dehydrogenase family.</text>
</comment>
<dbReference type="PANTHER" id="PTHR10578">
    <property type="entry name" value="S -2-HYDROXY-ACID OXIDASE-RELATED"/>
    <property type="match status" value="1"/>
</dbReference>
<name>A0A381RLX4_9ZZZZ</name>
<dbReference type="PIRSF" id="PIRSF000138">
    <property type="entry name" value="Al-hdrx_acd_dh"/>
    <property type="match status" value="1"/>
</dbReference>
<evidence type="ECO:0000256" key="4">
    <source>
        <dbReference type="ARBA" id="ARBA00023002"/>
    </source>
</evidence>
<dbReference type="GO" id="GO:0016614">
    <property type="term" value="F:oxidoreductase activity, acting on CH-OH group of donors"/>
    <property type="evidence" value="ECO:0007669"/>
    <property type="project" value="UniProtKB-ARBA"/>
</dbReference>
<organism evidence="7">
    <name type="scientific">marine metagenome</name>
    <dbReference type="NCBI Taxonomy" id="408172"/>
    <lineage>
        <taxon>unclassified sequences</taxon>
        <taxon>metagenomes</taxon>
        <taxon>ecological metagenomes</taxon>
    </lineage>
</organism>
<dbReference type="CDD" id="cd02809">
    <property type="entry name" value="alpha_hydroxyacid_oxid_FMN"/>
    <property type="match status" value="1"/>
</dbReference>
<reference evidence="7" key="1">
    <citation type="submission" date="2018-05" db="EMBL/GenBank/DDBJ databases">
        <authorList>
            <person name="Lanie J.A."/>
            <person name="Ng W.-L."/>
            <person name="Kazmierczak K.M."/>
            <person name="Andrzejewski T.M."/>
            <person name="Davidsen T.M."/>
            <person name="Wayne K.J."/>
            <person name="Tettelin H."/>
            <person name="Glass J.I."/>
            <person name="Rusch D."/>
            <person name="Podicherti R."/>
            <person name="Tsui H.-C.T."/>
            <person name="Winkler M.E."/>
        </authorList>
    </citation>
    <scope>NUCLEOTIDE SEQUENCE</scope>
</reference>
<dbReference type="InterPro" id="IPR012133">
    <property type="entry name" value="Alpha-hydoxy_acid_DH_FMN"/>
</dbReference>
<feature type="domain" description="FMN hydroxy acid dehydrogenase" evidence="6">
    <location>
        <begin position="3"/>
        <end position="384"/>
    </location>
</feature>
<evidence type="ECO:0000259" key="6">
    <source>
        <dbReference type="PROSITE" id="PS51349"/>
    </source>
</evidence>
<comment type="cofactor">
    <cofactor evidence="1">
        <name>FMN</name>
        <dbReference type="ChEBI" id="CHEBI:58210"/>
    </cofactor>
</comment>
<keyword evidence="2" id="KW-0285">Flavoprotein</keyword>
<gene>
    <name evidence="7" type="ORF">METZ01_LOCUS45710</name>
</gene>
<evidence type="ECO:0000256" key="3">
    <source>
        <dbReference type="ARBA" id="ARBA00022643"/>
    </source>
</evidence>
<dbReference type="InterPro" id="IPR037396">
    <property type="entry name" value="FMN_HAD"/>
</dbReference>
<dbReference type="FunFam" id="3.20.20.70:FF:000029">
    <property type="entry name" value="L-lactate dehydrogenase"/>
    <property type="match status" value="1"/>
</dbReference>
<accession>A0A381RLX4</accession>
<dbReference type="EMBL" id="UINC01002095">
    <property type="protein sequence ID" value="SUZ92856.1"/>
    <property type="molecule type" value="Genomic_DNA"/>
</dbReference>
<keyword evidence="3" id="KW-0288">FMN</keyword>
<dbReference type="Pfam" id="PF01070">
    <property type="entry name" value="FMN_dh"/>
    <property type="match status" value="1"/>
</dbReference>
<dbReference type="Gene3D" id="3.20.20.70">
    <property type="entry name" value="Aldolase class I"/>
    <property type="match status" value="1"/>
</dbReference>
<dbReference type="PANTHER" id="PTHR10578:SF107">
    <property type="entry name" value="2-HYDROXYACID OXIDASE 1"/>
    <property type="match status" value="1"/>
</dbReference>
<evidence type="ECO:0000256" key="2">
    <source>
        <dbReference type="ARBA" id="ARBA00022630"/>
    </source>
</evidence>
<evidence type="ECO:0000313" key="7">
    <source>
        <dbReference type="EMBL" id="SUZ92856.1"/>
    </source>
</evidence>
<dbReference type="SUPFAM" id="SSF51395">
    <property type="entry name" value="FMN-linked oxidoreductases"/>
    <property type="match status" value="1"/>
</dbReference>
<dbReference type="PROSITE" id="PS51349">
    <property type="entry name" value="FMN_HYDROXY_ACID_DH_2"/>
    <property type="match status" value="1"/>
</dbReference>
<proteinExistence type="inferred from homology"/>
<dbReference type="InterPro" id="IPR008259">
    <property type="entry name" value="FMN_hydac_DH_AS"/>
</dbReference>
<dbReference type="PROSITE" id="PS00557">
    <property type="entry name" value="FMN_HYDROXY_ACID_DH_1"/>
    <property type="match status" value="1"/>
</dbReference>
<keyword evidence="4" id="KW-0560">Oxidoreductase</keyword>
<evidence type="ECO:0000256" key="1">
    <source>
        <dbReference type="ARBA" id="ARBA00001917"/>
    </source>
</evidence>
<dbReference type="AlphaFoldDB" id="A0A381RLX4"/>